<feature type="region of interest" description="Disordered" evidence="1">
    <location>
        <begin position="519"/>
        <end position="591"/>
    </location>
</feature>
<dbReference type="GO" id="GO:0005634">
    <property type="term" value="C:nucleus"/>
    <property type="evidence" value="ECO:0007669"/>
    <property type="project" value="InterPro"/>
</dbReference>
<feature type="compositionally biased region" description="Basic and acidic residues" evidence="1">
    <location>
        <begin position="71"/>
        <end position="81"/>
    </location>
</feature>
<feature type="compositionally biased region" description="Polar residues" evidence="1">
    <location>
        <begin position="390"/>
        <end position="403"/>
    </location>
</feature>
<feature type="region of interest" description="Disordered" evidence="1">
    <location>
        <begin position="209"/>
        <end position="290"/>
    </location>
</feature>
<feature type="region of interest" description="Disordered" evidence="1">
    <location>
        <begin position="855"/>
        <end position="938"/>
    </location>
</feature>
<dbReference type="GO" id="GO:0006355">
    <property type="term" value="P:regulation of DNA-templated transcription"/>
    <property type="evidence" value="ECO:0007669"/>
    <property type="project" value="InterPro"/>
</dbReference>
<comment type="caution">
    <text evidence="2">The sequence shown here is derived from an EMBL/GenBank/DDBJ whole genome shotgun (WGS) entry which is preliminary data.</text>
</comment>
<reference evidence="2" key="2">
    <citation type="submission" date="2023-06" db="EMBL/GenBank/DDBJ databases">
        <authorList>
            <consortium name="Lawrence Berkeley National Laboratory"/>
            <person name="Haridas S."/>
            <person name="Hensen N."/>
            <person name="Bonometti L."/>
            <person name="Westerberg I."/>
            <person name="Brannstrom I.O."/>
            <person name="Guillou S."/>
            <person name="Cros-Aarteil S."/>
            <person name="Calhoun S."/>
            <person name="Kuo A."/>
            <person name="Mondo S."/>
            <person name="Pangilinan J."/>
            <person name="Riley R."/>
            <person name="LaButti K."/>
            <person name="Andreopoulos B."/>
            <person name="Lipzen A."/>
            <person name="Chen C."/>
            <person name="Yanf M."/>
            <person name="Daum C."/>
            <person name="Ng V."/>
            <person name="Clum A."/>
            <person name="Steindorff A."/>
            <person name="Ohm R."/>
            <person name="Martin F."/>
            <person name="Silar P."/>
            <person name="Natvig D."/>
            <person name="Lalanne C."/>
            <person name="Gautier V."/>
            <person name="Ament-velasquez S.L."/>
            <person name="Kruys A."/>
            <person name="Hutchinson M.I."/>
            <person name="Powell A.J."/>
            <person name="Barry K."/>
            <person name="Miller A.N."/>
            <person name="Grigoriev I.V."/>
            <person name="Debuchy R."/>
            <person name="Gladieux P."/>
            <person name="Thoren M.H."/>
            <person name="Johannesson H."/>
        </authorList>
    </citation>
    <scope>NUCLEOTIDE SEQUENCE</scope>
    <source>
        <strain evidence="2">CBS 232.78</strain>
    </source>
</reference>
<feature type="region of interest" description="Disordered" evidence="1">
    <location>
        <begin position="1"/>
        <end position="152"/>
    </location>
</feature>
<dbReference type="EMBL" id="JAULSW010000004">
    <property type="protein sequence ID" value="KAK3385007.1"/>
    <property type="molecule type" value="Genomic_DNA"/>
</dbReference>
<evidence type="ECO:0000313" key="3">
    <source>
        <dbReference type="Proteomes" id="UP001285441"/>
    </source>
</evidence>
<feature type="compositionally biased region" description="Low complexity" evidence="1">
    <location>
        <begin position="536"/>
        <end position="548"/>
    </location>
</feature>
<feature type="compositionally biased region" description="Low complexity" evidence="1">
    <location>
        <begin position="244"/>
        <end position="256"/>
    </location>
</feature>
<protein>
    <submittedName>
        <fullName evidence="2">Frequency clock protein</fullName>
    </submittedName>
</protein>
<evidence type="ECO:0000256" key="1">
    <source>
        <dbReference type="SAM" id="MobiDB-lite"/>
    </source>
</evidence>
<evidence type="ECO:0000313" key="2">
    <source>
        <dbReference type="EMBL" id="KAK3385007.1"/>
    </source>
</evidence>
<feature type="compositionally biased region" description="Basic and acidic residues" evidence="1">
    <location>
        <begin position="106"/>
        <end position="120"/>
    </location>
</feature>
<reference evidence="2" key="1">
    <citation type="journal article" date="2023" name="Mol. Phylogenet. Evol.">
        <title>Genome-scale phylogeny and comparative genomics of the fungal order Sordariales.</title>
        <authorList>
            <person name="Hensen N."/>
            <person name="Bonometti L."/>
            <person name="Westerberg I."/>
            <person name="Brannstrom I.O."/>
            <person name="Guillou S."/>
            <person name="Cros-Aarteil S."/>
            <person name="Calhoun S."/>
            <person name="Haridas S."/>
            <person name="Kuo A."/>
            <person name="Mondo S."/>
            <person name="Pangilinan J."/>
            <person name="Riley R."/>
            <person name="LaButti K."/>
            <person name="Andreopoulos B."/>
            <person name="Lipzen A."/>
            <person name="Chen C."/>
            <person name="Yan M."/>
            <person name="Daum C."/>
            <person name="Ng V."/>
            <person name="Clum A."/>
            <person name="Steindorff A."/>
            <person name="Ohm R.A."/>
            <person name="Martin F."/>
            <person name="Silar P."/>
            <person name="Natvig D.O."/>
            <person name="Lalanne C."/>
            <person name="Gautier V."/>
            <person name="Ament-Velasquez S.L."/>
            <person name="Kruys A."/>
            <person name="Hutchinson M.I."/>
            <person name="Powell A.J."/>
            <person name="Barry K."/>
            <person name="Miller A.N."/>
            <person name="Grigoriev I.V."/>
            <person name="Debuchy R."/>
            <person name="Gladieux P."/>
            <person name="Hiltunen Thoren M."/>
            <person name="Johannesson H."/>
        </authorList>
    </citation>
    <scope>NUCLEOTIDE SEQUENCE</scope>
    <source>
        <strain evidence="2">CBS 232.78</strain>
    </source>
</reference>
<feature type="compositionally biased region" description="Polar residues" evidence="1">
    <location>
        <begin position="58"/>
        <end position="70"/>
    </location>
</feature>
<name>A0AAE0NNX2_9PEZI</name>
<dbReference type="GO" id="GO:0007623">
    <property type="term" value="P:circadian rhythm"/>
    <property type="evidence" value="ECO:0007669"/>
    <property type="project" value="InterPro"/>
</dbReference>
<sequence>MEDETNKFQGIHPPSPRGHPLPRRTSPEKSVTLFHHRLARDASKRESPGTAPSAMVPVNSSRRNSSGESHATGHSDNKRWFDQSNRNPTATFDATSMDVDPPFFQKETDSSNEDLRDPGAPHRNPTFPFAPGAPQAPHLHHAATRSSSADDYRSVIDDLTIENKRLKEELKRYKQFGPDMMQKEKLFEIKVHGLPKRKKRELEITLREFAAGLEASSESPSQSRKTGRHGKNVYSSGESRSKHASSSSSHSRPVDSAYASMSTGPSSHAPHSVGASLGRPSIGSRAKSSSIHHVENYLRDTPDGLLPRHLVLTDKERKKLVVRRLEQLFTGKIGGKDVDHDRSTPFTARQALSRQALSDLATMAPPGNTEASREARIQLDPGQKKPRSGDNMSTSNSNGDQTESGGNGDGSRSGGRSGNNTSPPTTLPPDQRPTRPLDLDPDRVQVPSENMEYIRHLGLVPPEFLVEKKSSHQDVSPDAEGWVYLNLLCNLAQLHMINVTPGFIRSAVNEKSTKFQLSPDGRKIRWRGGTDGTRFSSDSSSENSQKSPSTDDTDESNESGQKKKIKTPGGDMTLGASSKDSKFGPQTSSRSQSFHYKPLFVHQSSSMESSLEGTGSQLSEGILDESNLENAANLKWDYSGSGSSQRKKRRHDGAIIYYSGAPFCTDLSGDPGEVSPSTYLTSTGQKAESSARSLTGLAVHRTQSGSSLVIRPLSDSRTVAHDIPGMESDNLSDLLSDAEESLVMEEPEFPWCDNSEKNQPRSFDEAMESCGLGGVIPEDHFTVVVNTRRMIGFDKTGTTTSAHRARSEDIAEAIAARLASMRTSSPLPPPRQTDGAGMPIGINYLSRSIRQLKPTPLPPPAIFFPPFSTDSDTDSDDEDDDLESGEEGMSGDSSLSKGLISQLANPHHSEINYPEHDEDLDLQSGDEGVDNSALDDDEVMSDVMGSVEPRRELITTRRISSASTGKRLELLHTGSSVATAGGAESGYSSSMEEDAS</sequence>
<feature type="region of interest" description="Disordered" evidence="1">
    <location>
        <begin position="362"/>
        <end position="443"/>
    </location>
</feature>
<feature type="compositionally biased region" description="Basic and acidic residues" evidence="1">
    <location>
        <begin position="432"/>
        <end position="443"/>
    </location>
</feature>
<feature type="compositionally biased region" description="Acidic residues" evidence="1">
    <location>
        <begin position="927"/>
        <end position="938"/>
    </location>
</feature>
<dbReference type="InterPro" id="IPR018554">
    <property type="entry name" value="FRQ"/>
</dbReference>
<accession>A0AAE0NNX2</accession>
<proteinExistence type="predicted"/>
<keyword evidence="3" id="KW-1185">Reference proteome</keyword>
<gene>
    <name evidence="2" type="ORF">B0H63DRAFT_176642</name>
</gene>
<organism evidence="2 3">
    <name type="scientific">Podospora didyma</name>
    <dbReference type="NCBI Taxonomy" id="330526"/>
    <lineage>
        <taxon>Eukaryota</taxon>
        <taxon>Fungi</taxon>
        <taxon>Dikarya</taxon>
        <taxon>Ascomycota</taxon>
        <taxon>Pezizomycotina</taxon>
        <taxon>Sordariomycetes</taxon>
        <taxon>Sordariomycetidae</taxon>
        <taxon>Sordariales</taxon>
        <taxon>Podosporaceae</taxon>
        <taxon>Podospora</taxon>
    </lineage>
</organism>
<dbReference type="Pfam" id="PF09421">
    <property type="entry name" value="FRQ"/>
    <property type="match status" value="1"/>
</dbReference>
<dbReference type="Proteomes" id="UP001285441">
    <property type="component" value="Unassembled WGS sequence"/>
</dbReference>
<feature type="compositionally biased region" description="Acidic residues" evidence="1">
    <location>
        <begin position="871"/>
        <end position="886"/>
    </location>
</feature>
<feature type="compositionally biased region" description="Polar residues" evidence="1">
    <location>
        <begin position="82"/>
        <end position="94"/>
    </location>
</feature>
<dbReference type="AlphaFoldDB" id="A0AAE0NNX2"/>
<dbReference type="GO" id="GO:0005737">
    <property type="term" value="C:cytoplasm"/>
    <property type="evidence" value="ECO:0007669"/>
    <property type="project" value="InterPro"/>
</dbReference>
<feature type="compositionally biased region" description="Gly residues" evidence="1">
    <location>
        <begin position="405"/>
        <end position="417"/>
    </location>
</feature>
<feature type="region of interest" description="Disordered" evidence="1">
    <location>
        <begin position="973"/>
        <end position="996"/>
    </location>
</feature>